<dbReference type="RefSeq" id="WP_399658300.1">
    <property type="nucleotide sequence ID" value="NZ_JBITYG010000021.1"/>
</dbReference>
<name>A0ABW8CJK7_9ACTN</name>
<accession>A0ABW8CJK7</accession>
<feature type="region of interest" description="Disordered" evidence="1">
    <location>
        <begin position="1"/>
        <end position="20"/>
    </location>
</feature>
<evidence type="ECO:0000256" key="1">
    <source>
        <dbReference type="SAM" id="MobiDB-lite"/>
    </source>
</evidence>
<dbReference type="EMBL" id="JBITYG010000021">
    <property type="protein sequence ID" value="MFI9106639.1"/>
    <property type="molecule type" value="Genomic_DNA"/>
</dbReference>
<evidence type="ECO:0008006" key="4">
    <source>
        <dbReference type="Google" id="ProtNLM"/>
    </source>
</evidence>
<keyword evidence="3" id="KW-1185">Reference proteome</keyword>
<reference evidence="2 3" key="1">
    <citation type="submission" date="2024-10" db="EMBL/GenBank/DDBJ databases">
        <title>The Natural Products Discovery Center: Release of the First 8490 Sequenced Strains for Exploring Actinobacteria Biosynthetic Diversity.</title>
        <authorList>
            <person name="Kalkreuter E."/>
            <person name="Kautsar S.A."/>
            <person name="Yang D."/>
            <person name="Bader C.D."/>
            <person name="Teijaro C.N."/>
            <person name="Fluegel L."/>
            <person name="Davis C.M."/>
            <person name="Simpson J.R."/>
            <person name="Lauterbach L."/>
            <person name="Steele A.D."/>
            <person name="Gui C."/>
            <person name="Meng S."/>
            <person name="Li G."/>
            <person name="Viehrig K."/>
            <person name="Ye F."/>
            <person name="Su P."/>
            <person name="Kiefer A.F."/>
            <person name="Nichols A."/>
            <person name="Cepeda A.J."/>
            <person name="Yan W."/>
            <person name="Fan B."/>
            <person name="Jiang Y."/>
            <person name="Adhikari A."/>
            <person name="Zheng C.-J."/>
            <person name="Schuster L."/>
            <person name="Cowan T.M."/>
            <person name="Smanski M.J."/>
            <person name="Chevrette M.G."/>
            <person name="De Carvalho L.P.S."/>
            <person name="Shen B."/>
        </authorList>
    </citation>
    <scope>NUCLEOTIDE SEQUENCE [LARGE SCALE GENOMIC DNA]</scope>
    <source>
        <strain evidence="2 3">NPDC053399</strain>
    </source>
</reference>
<organism evidence="2 3">
    <name type="scientific">Streptomyces fildesensis</name>
    <dbReference type="NCBI Taxonomy" id="375757"/>
    <lineage>
        <taxon>Bacteria</taxon>
        <taxon>Bacillati</taxon>
        <taxon>Actinomycetota</taxon>
        <taxon>Actinomycetes</taxon>
        <taxon>Kitasatosporales</taxon>
        <taxon>Streptomycetaceae</taxon>
        <taxon>Streptomyces</taxon>
    </lineage>
</organism>
<protein>
    <recommendedName>
        <fullName evidence="4">Lipoprotein</fullName>
    </recommendedName>
</protein>
<proteinExistence type="predicted"/>
<sequence>MRNDTVMPGRTATSRRRRRRPGIAAVLPVLGAVLIGSGLTGCSASSGDAGDAAHDNPTAAAAGWPDAVPKSGLAKGMVLPLEAYMETYPESVSIRRAIIQLETQCMAGYGFHISLPPPGLTPPPNNDDSNMERRYGITDRSKAAKLAYTLGDENRTPPPAPKLSDAEIAVLTGHVAMKPGAAKAPSTYQGKAVPDGGCGQQAADQVGAARIDNKVVGQADADSLDKSQADPRVQAVITAWSRCMKSSGYTVDTPLDAAKLVQSLHGGGVSAADIQVATTDIDCKAKTDLVKTWFTVESDIQRQQIEQNQFALQDGRNRITAAVKAAAAVTG</sequence>
<evidence type="ECO:0000313" key="2">
    <source>
        <dbReference type="EMBL" id="MFI9106639.1"/>
    </source>
</evidence>
<dbReference type="Proteomes" id="UP001614394">
    <property type="component" value="Unassembled WGS sequence"/>
</dbReference>
<gene>
    <name evidence="2" type="ORF">ACIGXA_39700</name>
</gene>
<comment type="caution">
    <text evidence="2">The sequence shown here is derived from an EMBL/GenBank/DDBJ whole genome shotgun (WGS) entry which is preliminary data.</text>
</comment>
<evidence type="ECO:0000313" key="3">
    <source>
        <dbReference type="Proteomes" id="UP001614394"/>
    </source>
</evidence>